<reference evidence="2 3" key="1">
    <citation type="journal article" date="2018" name="Front. Plant Sci.">
        <title>Red Clover (Trifolium pratense) and Zigzag Clover (T. medium) - A Picture of Genomic Similarities and Differences.</title>
        <authorList>
            <person name="Dluhosova J."/>
            <person name="Istvanek J."/>
            <person name="Nedelnik J."/>
            <person name="Repkova J."/>
        </authorList>
    </citation>
    <scope>NUCLEOTIDE SEQUENCE [LARGE SCALE GENOMIC DNA]</scope>
    <source>
        <strain evidence="3">cv. 10/8</strain>
        <tissue evidence="2">Leaf</tissue>
    </source>
</reference>
<protein>
    <submittedName>
        <fullName evidence="2">Uncharacterized protein</fullName>
    </submittedName>
</protein>
<sequence>EEEPQPHQAPPAHQPPPVEEPQPHEGYPGGSRDLSLLSDYHKHRAIPIWDAEPQDQEVLKKSMPCITNGKK</sequence>
<evidence type="ECO:0000256" key="1">
    <source>
        <dbReference type="SAM" id="MobiDB-lite"/>
    </source>
</evidence>
<name>A0A392RG90_9FABA</name>
<comment type="caution">
    <text evidence="2">The sequence shown here is derived from an EMBL/GenBank/DDBJ whole genome shotgun (WGS) entry which is preliminary data.</text>
</comment>
<feature type="non-terminal residue" evidence="2">
    <location>
        <position position="1"/>
    </location>
</feature>
<proteinExistence type="predicted"/>
<feature type="region of interest" description="Disordered" evidence="1">
    <location>
        <begin position="1"/>
        <end position="38"/>
    </location>
</feature>
<dbReference type="Proteomes" id="UP000265520">
    <property type="component" value="Unassembled WGS sequence"/>
</dbReference>
<feature type="non-terminal residue" evidence="2">
    <location>
        <position position="71"/>
    </location>
</feature>
<dbReference type="AlphaFoldDB" id="A0A392RG90"/>
<evidence type="ECO:0000313" key="3">
    <source>
        <dbReference type="Proteomes" id="UP000265520"/>
    </source>
</evidence>
<organism evidence="2 3">
    <name type="scientific">Trifolium medium</name>
    <dbReference type="NCBI Taxonomy" id="97028"/>
    <lineage>
        <taxon>Eukaryota</taxon>
        <taxon>Viridiplantae</taxon>
        <taxon>Streptophyta</taxon>
        <taxon>Embryophyta</taxon>
        <taxon>Tracheophyta</taxon>
        <taxon>Spermatophyta</taxon>
        <taxon>Magnoliopsida</taxon>
        <taxon>eudicotyledons</taxon>
        <taxon>Gunneridae</taxon>
        <taxon>Pentapetalae</taxon>
        <taxon>rosids</taxon>
        <taxon>fabids</taxon>
        <taxon>Fabales</taxon>
        <taxon>Fabaceae</taxon>
        <taxon>Papilionoideae</taxon>
        <taxon>50 kb inversion clade</taxon>
        <taxon>NPAAA clade</taxon>
        <taxon>Hologalegina</taxon>
        <taxon>IRL clade</taxon>
        <taxon>Trifolieae</taxon>
        <taxon>Trifolium</taxon>
    </lineage>
</organism>
<feature type="compositionally biased region" description="Pro residues" evidence="1">
    <location>
        <begin position="7"/>
        <end position="20"/>
    </location>
</feature>
<accession>A0A392RG90</accession>
<dbReference type="EMBL" id="LXQA010217680">
    <property type="protein sequence ID" value="MCI34846.1"/>
    <property type="molecule type" value="Genomic_DNA"/>
</dbReference>
<evidence type="ECO:0000313" key="2">
    <source>
        <dbReference type="EMBL" id="MCI34846.1"/>
    </source>
</evidence>
<keyword evidence="3" id="KW-1185">Reference proteome</keyword>